<dbReference type="GO" id="GO:0005886">
    <property type="term" value="C:plasma membrane"/>
    <property type="evidence" value="ECO:0007669"/>
    <property type="project" value="UniProtKB-SubCell"/>
</dbReference>
<dbReference type="AlphaFoldDB" id="A0A8J6QZM6"/>
<evidence type="ECO:0000256" key="1">
    <source>
        <dbReference type="ARBA" id="ARBA00000085"/>
    </source>
</evidence>
<comment type="catalytic activity">
    <reaction evidence="1">
        <text>ATP + protein L-histidine = ADP + protein N-phospho-L-histidine.</text>
        <dbReference type="EC" id="2.7.13.3"/>
    </reaction>
</comment>
<gene>
    <name evidence="18" type="ORF">ICT70_12430</name>
</gene>
<evidence type="ECO:0000256" key="13">
    <source>
        <dbReference type="ARBA" id="ARBA00023136"/>
    </source>
</evidence>
<dbReference type="PANTHER" id="PTHR42878">
    <property type="entry name" value="TWO-COMPONENT HISTIDINE KINASE"/>
    <property type="match status" value="1"/>
</dbReference>
<dbReference type="Gene3D" id="3.30.450.20">
    <property type="entry name" value="PAS domain"/>
    <property type="match status" value="2"/>
</dbReference>
<dbReference type="EC" id="2.7.13.3" evidence="3"/>
<dbReference type="SUPFAM" id="SSF47384">
    <property type="entry name" value="Homodimeric domain of signal transducing histidine kinase"/>
    <property type="match status" value="1"/>
</dbReference>
<keyword evidence="6" id="KW-0808">Transferase</keyword>
<dbReference type="InterPro" id="IPR036097">
    <property type="entry name" value="HisK_dim/P_sf"/>
</dbReference>
<dbReference type="SUPFAM" id="SSF55785">
    <property type="entry name" value="PYP-like sensor domain (PAS domain)"/>
    <property type="match status" value="1"/>
</dbReference>
<dbReference type="SMART" id="SM00388">
    <property type="entry name" value="HisKA"/>
    <property type="match status" value="1"/>
</dbReference>
<feature type="domain" description="PAS" evidence="16">
    <location>
        <begin position="368"/>
        <end position="438"/>
    </location>
</feature>
<dbReference type="GO" id="GO:0005524">
    <property type="term" value="F:ATP binding"/>
    <property type="evidence" value="ECO:0007669"/>
    <property type="project" value="UniProtKB-KW"/>
</dbReference>
<evidence type="ECO:0000259" key="16">
    <source>
        <dbReference type="PROSITE" id="PS50112"/>
    </source>
</evidence>
<dbReference type="InterPro" id="IPR003661">
    <property type="entry name" value="HisK_dim/P_dom"/>
</dbReference>
<evidence type="ECO:0000256" key="4">
    <source>
        <dbReference type="ARBA" id="ARBA00022475"/>
    </source>
</evidence>
<dbReference type="RefSeq" id="WP_191157106.1">
    <property type="nucleotide sequence ID" value="NZ_JACWUN010000015.1"/>
</dbReference>
<feature type="transmembrane region" description="Helical" evidence="14">
    <location>
        <begin position="294"/>
        <end position="313"/>
    </location>
</feature>
<dbReference type="PRINTS" id="PR00344">
    <property type="entry name" value="BCTRLSENSOR"/>
</dbReference>
<dbReference type="CDD" id="cd18773">
    <property type="entry name" value="PDC1_HK_sensor"/>
    <property type="match status" value="1"/>
</dbReference>
<dbReference type="SUPFAM" id="SSF103190">
    <property type="entry name" value="Sensory domain-like"/>
    <property type="match status" value="1"/>
</dbReference>
<dbReference type="NCBIfam" id="TIGR00229">
    <property type="entry name" value="sensory_box"/>
    <property type="match status" value="1"/>
</dbReference>
<dbReference type="SUPFAM" id="SSF55874">
    <property type="entry name" value="ATPase domain of HSP90 chaperone/DNA topoisomerase II/histidine kinase"/>
    <property type="match status" value="1"/>
</dbReference>
<accession>A0A8J6QZM6</accession>
<protein>
    <recommendedName>
        <fullName evidence="3">histidine kinase</fullName>
        <ecNumber evidence="3">2.7.13.3</ecNumber>
    </recommendedName>
</protein>
<dbReference type="PROSITE" id="PS50113">
    <property type="entry name" value="PAC"/>
    <property type="match status" value="1"/>
</dbReference>
<evidence type="ECO:0000256" key="3">
    <source>
        <dbReference type="ARBA" id="ARBA00012438"/>
    </source>
</evidence>
<keyword evidence="10" id="KW-0067">ATP-binding</keyword>
<evidence type="ECO:0000259" key="15">
    <source>
        <dbReference type="PROSITE" id="PS50109"/>
    </source>
</evidence>
<feature type="domain" description="PAC" evidence="17">
    <location>
        <begin position="441"/>
        <end position="493"/>
    </location>
</feature>
<evidence type="ECO:0000256" key="2">
    <source>
        <dbReference type="ARBA" id="ARBA00004651"/>
    </source>
</evidence>
<dbReference type="PROSITE" id="PS50109">
    <property type="entry name" value="HIS_KIN"/>
    <property type="match status" value="1"/>
</dbReference>
<reference evidence="18" key="1">
    <citation type="submission" date="2020-09" db="EMBL/GenBank/DDBJ databases">
        <title>Pelobacter alkaliphilus sp. nov., a novel anaerobic arsenate-reducing bacterium from terrestrial mud volcano.</title>
        <authorList>
            <person name="Khomyakova M.A."/>
            <person name="Merkel A.Y."/>
            <person name="Slobodkin A.I."/>
        </authorList>
    </citation>
    <scope>NUCLEOTIDE SEQUENCE</scope>
    <source>
        <strain evidence="18">M08fum</strain>
    </source>
</reference>
<dbReference type="GO" id="GO:0000155">
    <property type="term" value="F:phosphorelay sensor kinase activity"/>
    <property type="evidence" value="ECO:0007669"/>
    <property type="project" value="InterPro"/>
</dbReference>
<dbReference type="Gene3D" id="3.30.565.10">
    <property type="entry name" value="Histidine kinase-like ATPase, C-terminal domain"/>
    <property type="match status" value="1"/>
</dbReference>
<evidence type="ECO:0000256" key="14">
    <source>
        <dbReference type="SAM" id="Phobius"/>
    </source>
</evidence>
<dbReference type="InterPro" id="IPR005467">
    <property type="entry name" value="His_kinase_dom"/>
</dbReference>
<dbReference type="Pfam" id="PF02743">
    <property type="entry name" value="dCache_1"/>
    <property type="match status" value="1"/>
</dbReference>
<dbReference type="InterPro" id="IPR003594">
    <property type="entry name" value="HATPase_dom"/>
</dbReference>
<dbReference type="Pfam" id="PF02518">
    <property type="entry name" value="HATPase_c"/>
    <property type="match status" value="1"/>
</dbReference>
<dbReference type="Gene3D" id="1.10.287.130">
    <property type="match status" value="1"/>
</dbReference>
<keyword evidence="13 14" id="KW-0472">Membrane</keyword>
<dbReference type="GO" id="GO:0000156">
    <property type="term" value="F:phosphorelay response regulator activity"/>
    <property type="evidence" value="ECO:0007669"/>
    <property type="project" value="TreeGrafter"/>
</dbReference>
<dbReference type="SMART" id="SM00387">
    <property type="entry name" value="HATPase_c"/>
    <property type="match status" value="1"/>
</dbReference>
<dbReference type="InterPro" id="IPR050351">
    <property type="entry name" value="BphY/WalK/GraS-like"/>
</dbReference>
<evidence type="ECO:0000259" key="17">
    <source>
        <dbReference type="PROSITE" id="PS50113"/>
    </source>
</evidence>
<dbReference type="SMART" id="SM00091">
    <property type="entry name" value="PAS"/>
    <property type="match status" value="1"/>
</dbReference>
<evidence type="ECO:0000256" key="9">
    <source>
        <dbReference type="ARBA" id="ARBA00022777"/>
    </source>
</evidence>
<dbReference type="GO" id="GO:0007234">
    <property type="term" value="P:osmosensory signaling via phosphorelay pathway"/>
    <property type="evidence" value="ECO:0007669"/>
    <property type="project" value="TreeGrafter"/>
</dbReference>
<organism evidence="18 19">
    <name type="scientific">Pelovirga terrestris</name>
    <dbReference type="NCBI Taxonomy" id="2771352"/>
    <lineage>
        <taxon>Bacteria</taxon>
        <taxon>Pseudomonadati</taxon>
        <taxon>Thermodesulfobacteriota</taxon>
        <taxon>Desulfuromonadia</taxon>
        <taxon>Geobacterales</taxon>
        <taxon>Geobacteraceae</taxon>
        <taxon>Pelovirga</taxon>
    </lineage>
</organism>
<keyword evidence="4" id="KW-1003">Cell membrane</keyword>
<dbReference type="Pfam" id="PF13426">
    <property type="entry name" value="PAS_9"/>
    <property type="match status" value="1"/>
</dbReference>
<dbReference type="GO" id="GO:0030295">
    <property type="term" value="F:protein kinase activator activity"/>
    <property type="evidence" value="ECO:0007669"/>
    <property type="project" value="TreeGrafter"/>
</dbReference>
<dbReference type="InterPro" id="IPR033479">
    <property type="entry name" value="dCache_1"/>
</dbReference>
<dbReference type="InterPro" id="IPR004358">
    <property type="entry name" value="Sig_transdc_His_kin-like_C"/>
</dbReference>
<keyword evidence="9" id="KW-0418">Kinase</keyword>
<dbReference type="EMBL" id="JACWUN010000015">
    <property type="protein sequence ID" value="MBD1401472.1"/>
    <property type="molecule type" value="Genomic_DNA"/>
</dbReference>
<evidence type="ECO:0000256" key="10">
    <source>
        <dbReference type="ARBA" id="ARBA00022840"/>
    </source>
</evidence>
<keyword evidence="19" id="KW-1185">Reference proteome</keyword>
<keyword evidence="7 14" id="KW-0812">Transmembrane</keyword>
<evidence type="ECO:0000256" key="11">
    <source>
        <dbReference type="ARBA" id="ARBA00022989"/>
    </source>
</evidence>
<dbReference type="Gene3D" id="6.10.340.10">
    <property type="match status" value="1"/>
</dbReference>
<keyword evidence="11 14" id="KW-1133">Transmembrane helix</keyword>
<evidence type="ECO:0000256" key="5">
    <source>
        <dbReference type="ARBA" id="ARBA00022553"/>
    </source>
</evidence>
<proteinExistence type="predicted"/>
<dbReference type="InterPro" id="IPR000014">
    <property type="entry name" value="PAS"/>
</dbReference>
<dbReference type="InterPro" id="IPR000700">
    <property type="entry name" value="PAS-assoc_C"/>
</dbReference>
<comment type="caution">
    <text evidence="18">The sequence shown here is derived from an EMBL/GenBank/DDBJ whole genome shotgun (WGS) entry which is preliminary data.</text>
</comment>
<dbReference type="FunFam" id="3.30.565.10:FF:000006">
    <property type="entry name" value="Sensor histidine kinase WalK"/>
    <property type="match status" value="1"/>
</dbReference>
<dbReference type="InterPro" id="IPR029151">
    <property type="entry name" value="Sensor-like_sf"/>
</dbReference>
<dbReference type="Pfam" id="PF00512">
    <property type="entry name" value="HisKA"/>
    <property type="match status" value="1"/>
</dbReference>
<evidence type="ECO:0000256" key="7">
    <source>
        <dbReference type="ARBA" id="ARBA00022692"/>
    </source>
</evidence>
<dbReference type="InterPro" id="IPR036890">
    <property type="entry name" value="HATPase_C_sf"/>
</dbReference>
<dbReference type="InterPro" id="IPR035965">
    <property type="entry name" value="PAS-like_dom_sf"/>
</dbReference>
<sequence length="731" mass="80431">MKLSLWPESIKARVTLSTLGVFLLSLWLLAFLTTRMLERDISRLVADAQSSAARQMALQIDRELQSRLEVLEHKALLIDSDLMAHPVALQNVLQHQPIPNSLFNVSVLVVNNDGIAIADTSNLPERIGINYRERVDAFAIALNEGHANVGNPLMGLSTGQPLIPLAVPIRDASGKVIGALGGAIDLSRPNFFDDLTARGYGGTGHYSIISKNGRIIVTSSNSALIMTALPAPGVNPVLDRAMLEDVGNTYRYTTVEGIDTLAVTRGTATTDWLVAVMTPVSEAFAPIDDMLRRMTLITLAVTLLVGIALWWVMQHQLQPMLTTVDTLGAKVRSAQPMQSLPMTGRKEVDSLIAAFNRLLGQLSAREEETQRFKTIADNAVYGEAIADLEGTLVYINRFLAEIHGYHPAELIGKNLSVFHATSQLEQLNNTLNQLSQNGYFSPCEVWHADRHGSEFPMLMSGVLIKDDQGCPQYMATSAVDITDRKAAEVALKQINDELEQFVYIVSHDLKSPLITINTFLGILQEDITDSNTEGITEDLDFIKQAAAKIEALLDALLRLSRIGRIDSAPQTQPVKKMVDECLKVLGGRLQQQQVEVVVGEMTDQWHGDLTHFGQLWQNLIENAIKYMGDQPRPRIEIGTEQRTEGQVFYVRDNGIGIAPAHHQRIFTMFAQLDQKSEGTGLGLALVKKIVESYQGRIWVESAGKGQGSCFWFTLPAAVDAPWVQDAEQGEG</sequence>
<comment type="subcellular location">
    <subcellularLocation>
        <location evidence="2">Cell membrane</location>
        <topology evidence="2">Multi-pass membrane protein</topology>
    </subcellularLocation>
</comment>
<evidence type="ECO:0000313" key="19">
    <source>
        <dbReference type="Proteomes" id="UP000632828"/>
    </source>
</evidence>
<name>A0A8J6QZM6_9BACT</name>
<dbReference type="Proteomes" id="UP000632828">
    <property type="component" value="Unassembled WGS sequence"/>
</dbReference>
<keyword evidence="8" id="KW-0547">Nucleotide-binding</keyword>
<dbReference type="PROSITE" id="PS50112">
    <property type="entry name" value="PAS"/>
    <property type="match status" value="1"/>
</dbReference>
<dbReference type="CDD" id="cd00082">
    <property type="entry name" value="HisKA"/>
    <property type="match status" value="1"/>
</dbReference>
<dbReference type="PANTHER" id="PTHR42878:SF15">
    <property type="entry name" value="BACTERIOPHYTOCHROME"/>
    <property type="match status" value="1"/>
</dbReference>
<dbReference type="CDD" id="cd00130">
    <property type="entry name" value="PAS"/>
    <property type="match status" value="1"/>
</dbReference>
<evidence type="ECO:0000313" key="18">
    <source>
        <dbReference type="EMBL" id="MBD1401472.1"/>
    </source>
</evidence>
<keyword evidence="5" id="KW-0597">Phosphoprotein</keyword>
<evidence type="ECO:0000256" key="8">
    <source>
        <dbReference type="ARBA" id="ARBA00022741"/>
    </source>
</evidence>
<evidence type="ECO:0000256" key="6">
    <source>
        <dbReference type="ARBA" id="ARBA00022679"/>
    </source>
</evidence>
<evidence type="ECO:0000256" key="12">
    <source>
        <dbReference type="ARBA" id="ARBA00023012"/>
    </source>
</evidence>
<feature type="transmembrane region" description="Helical" evidence="14">
    <location>
        <begin position="12"/>
        <end position="33"/>
    </location>
</feature>
<feature type="domain" description="Histidine kinase" evidence="15">
    <location>
        <begin position="504"/>
        <end position="718"/>
    </location>
</feature>
<keyword evidence="12" id="KW-0902">Two-component regulatory system</keyword>